<name>A0A7X3KBB0_9BURK</name>
<proteinExistence type="predicted"/>
<dbReference type="EMBL" id="WSES01000012">
    <property type="protein sequence ID" value="MVW64205.1"/>
    <property type="molecule type" value="Genomic_DNA"/>
</dbReference>
<dbReference type="AlphaFoldDB" id="A0A7X3KBB0"/>
<accession>A0A7X3KBB0</accession>
<keyword evidence="2" id="KW-1185">Reference proteome</keyword>
<comment type="caution">
    <text evidence="1">The sequence shown here is derived from an EMBL/GenBank/DDBJ whole genome shotgun (WGS) entry which is preliminary data.</text>
</comment>
<reference evidence="1 2" key="1">
    <citation type="submission" date="2019-12" db="EMBL/GenBank/DDBJ databases">
        <authorList>
            <person name="Li C."/>
            <person name="Zhao J."/>
        </authorList>
    </citation>
    <scope>NUCLEOTIDE SEQUENCE [LARGE SCALE GENOMIC DNA]</scope>
    <source>
        <strain evidence="1 2">NEAU-DD11</strain>
    </source>
</reference>
<dbReference type="Proteomes" id="UP000443353">
    <property type="component" value="Unassembled WGS sequence"/>
</dbReference>
<organism evidence="1 2">
    <name type="scientific">Massilia cellulosiltytica</name>
    <dbReference type="NCBI Taxonomy" id="2683234"/>
    <lineage>
        <taxon>Bacteria</taxon>
        <taxon>Pseudomonadati</taxon>
        <taxon>Pseudomonadota</taxon>
        <taxon>Betaproteobacteria</taxon>
        <taxon>Burkholderiales</taxon>
        <taxon>Oxalobacteraceae</taxon>
        <taxon>Telluria group</taxon>
        <taxon>Massilia</taxon>
    </lineage>
</organism>
<sequence>MPKKYANRAIMVLESPWELDATDANRSTVLPFIEGVAKLTGDTDVLHANFYDESSLLAAANCLAKLRHRNAIVYIAAHGGNGKVGSVKLLSVLAAIQVFAKQSNITGVLIGSCYGGQCSTKLEVGIEGSQLRWCASYASSASWLQGTLVDCAILESMIDLPAAAYKSRDKMIERLAAAISPFSPTYPIGDDEDDEPVSLRDSLQFVVQPEGSGHRARNVSEDVFALHGAFQTDDEDDN</sequence>
<evidence type="ECO:0000313" key="2">
    <source>
        <dbReference type="Proteomes" id="UP000443353"/>
    </source>
</evidence>
<evidence type="ECO:0000313" key="1">
    <source>
        <dbReference type="EMBL" id="MVW64205.1"/>
    </source>
</evidence>
<protein>
    <submittedName>
        <fullName evidence="1">Uncharacterized protein</fullName>
    </submittedName>
</protein>
<gene>
    <name evidence="1" type="ORF">GPY61_30175</name>
</gene>